<reference evidence="2" key="1">
    <citation type="submission" date="2015-01" db="EMBL/GenBank/DDBJ databases">
        <authorList>
            <person name="Andreevskaya M."/>
        </authorList>
    </citation>
    <scope>NUCLEOTIDE SEQUENCE [LARGE SCALE GENOMIC DNA]</scope>
    <source>
        <strain evidence="2">MKFS47</strain>
    </source>
</reference>
<dbReference type="PIRSF" id="PIRSF034303">
    <property type="entry name" value="DUF1694"/>
    <property type="match status" value="1"/>
</dbReference>
<dbReference type="HOGENOM" id="CLU_111531_2_0_9"/>
<accession>A0A0D6DX82</accession>
<dbReference type="AlphaFoldDB" id="A0A0D6DX82"/>
<gene>
    <name evidence="1" type="ORF">LACPI_1392</name>
</gene>
<evidence type="ECO:0000313" key="1">
    <source>
        <dbReference type="EMBL" id="CEN28592.1"/>
    </source>
</evidence>
<dbReference type="InterPro" id="IPR029064">
    <property type="entry name" value="Ribosomal_eL30-like_sf"/>
</dbReference>
<dbReference type="EMBL" id="LN774769">
    <property type="protein sequence ID" value="CEN28592.1"/>
    <property type="molecule type" value="Genomic_DNA"/>
</dbReference>
<dbReference type="Pfam" id="PF07997">
    <property type="entry name" value="DUF1694"/>
    <property type="match status" value="1"/>
</dbReference>
<dbReference type="InterPro" id="IPR012543">
    <property type="entry name" value="DUF1694"/>
</dbReference>
<name>A0A0D6DX82_9LACT</name>
<sequence>MSDLENRLDRASSGEYRLNPDEQRRYLNTFRERVLLAITLPDAKNVLLKAQFDHILKTYDNQSDPIFVKLSGSLPDDLSGFYLKAATNHHFEGQILEEETTDAYGIIIHTDHAIDLAKIDLADTFPDINLTEVPTQAKQKKSLFSKLFG</sequence>
<dbReference type="SUPFAM" id="SSF160515">
    <property type="entry name" value="YueI-like"/>
    <property type="match status" value="1"/>
</dbReference>
<dbReference type="Proteomes" id="UP000033166">
    <property type="component" value="Chromosome I"/>
</dbReference>
<dbReference type="STRING" id="1364.LP2241_30408"/>
<evidence type="ECO:0000313" key="2">
    <source>
        <dbReference type="Proteomes" id="UP000033166"/>
    </source>
</evidence>
<dbReference type="KEGG" id="lpk:LACPI_1392"/>
<protein>
    <submittedName>
        <fullName evidence="1">DUF1694-containing protein</fullName>
    </submittedName>
</protein>
<organism evidence="1 2">
    <name type="scientific">Pseudolactococcus piscium MKFS47</name>
    <dbReference type="NCBI Taxonomy" id="297352"/>
    <lineage>
        <taxon>Bacteria</taxon>
        <taxon>Bacillati</taxon>
        <taxon>Bacillota</taxon>
        <taxon>Bacilli</taxon>
        <taxon>Lactobacillales</taxon>
        <taxon>Streptococcaceae</taxon>
        <taxon>Pseudolactococcus</taxon>
    </lineage>
</organism>
<proteinExistence type="predicted"/>
<dbReference type="Gene3D" id="3.30.1330.30">
    <property type="match status" value="1"/>
</dbReference>
<dbReference type="RefSeq" id="WP_047915701.1">
    <property type="nucleotide sequence ID" value="NZ_LN774769.1"/>
</dbReference>